<dbReference type="Gene3D" id="1.20.1250.20">
    <property type="entry name" value="MFS general substrate transporter like domains"/>
    <property type="match status" value="1"/>
</dbReference>
<dbReference type="PROSITE" id="PS50850">
    <property type="entry name" value="MFS"/>
    <property type="match status" value="1"/>
</dbReference>
<feature type="domain" description="Major facilitator superfamily (MFS) profile" evidence="7">
    <location>
        <begin position="1"/>
        <end position="392"/>
    </location>
</feature>
<dbReference type="Pfam" id="PF00083">
    <property type="entry name" value="Sugar_tr"/>
    <property type="match status" value="1"/>
</dbReference>
<proteinExistence type="predicted"/>
<keyword evidence="4 5" id="KW-0472">Membrane</keyword>
<feature type="transmembrane region" description="Helical" evidence="5">
    <location>
        <begin position="365"/>
        <end position="387"/>
    </location>
</feature>
<reference evidence="8" key="1">
    <citation type="submission" date="2018-02" db="EMBL/GenBank/DDBJ databases">
        <title>Rhizophora mucronata_Transcriptome.</title>
        <authorList>
            <person name="Meera S.P."/>
            <person name="Sreeshan A."/>
            <person name="Augustine A."/>
        </authorList>
    </citation>
    <scope>NUCLEOTIDE SEQUENCE</scope>
    <source>
        <tissue evidence="8">Leaf</tissue>
    </source>
</reference>
<evidence type="ECO:0000256" key="4">
    <source>
        <dbReference type="ARBA" id="ARBA00023136"/>
    </source>
</evidence>
<feature type="transmembrane region" description="Helical" evidence="5">
    <location>
        <begin position="229"/>
        <end position="251"/>
    </location>
</feature>
<evidence type="ECO:0000256" key="2">
    <source>
        <dbReference type="ARBA" id="ARBA00022692"/>
    </source>
</evidence>
<dbReference type="AlphaFoldDB" id="A0A2P2IUZ5"/>
<name>A0A2P2IUZ5_RHIMU</name>
<feature type="transmembrane region" description="Helical" evidence="5">
    <location>
        <begin position="112"/>
        <end position="130"/>
    </location>
</feature>
<keyword evidence="3 5" id="KW-1133">Transmembrane helix</keyword>
<feature type="transmembrane region" description="Helical" evidence="5">
    <location>
        <begin position="197"/>
        <end position="217"/>
    </location>
</feature>
<accession>A0A2P2IUZ5</accession>
<dbReference type="GO" id="GO:0016020">
    <property type="term" value="C:membrane"/>
    <property type="evidence" value="ECO:0007669"/>
    <property type="project" value="UniProtKB-SubCell"/>
</dbReference>
<keyword evidence="6" id="KW-0732">Signal</keyword>
<feature type="chain" id="PRO_5015169741" evidence="6">
    <location>
        <begin position="20"/>
        <end position="415"/>
    </location>
</feature>
<keyword evidence="2 5" id="KW-0812">Transmembrane</keyword>
<dbReference type="SUPFAM" id="SSF103473">
    <property type="entry name" value="MFS general substrate transporter"/>
    <property type="match status" value="1"/>
</dbReference>
<evidence type="ECO:0000256" key="3">
    <source>
        <dbReference type="ARBA" id="ARBA00022989"/>
    </source>
</evidence>
<comment type="subcellular location">
    <subcellularLocation>
        <location evidence="1">Membrane</location>
        <topology evidence="1">Multi-pass membrane protein</topology>
    </subcellularLocation>
</comment>
<dbReference type="InterPro" id="IPR005828">
    <property type="entry name" value="MFS_sugar_transport-like"/>
</dbReference>
<evidence type="ECO:0000256" key="5">
    <source>
        <dbReference type="SAM" id="Phobius"/>
    </source>
</evidence>
<feature type="transmembrane region" description="Helical" evidence="5">
    <location>
        <begin position="339"/>
        <end position="359"/>
    </location>
</feature>
<dbReference type="InterPro" id="IPR036259">
    <property type="entry name" value="MFS_trans_sf"/>
</dbReference>
<feature type="transmembrane region" description="Helical" evidence="5">
    <location>
        <begin position="258"/>
        <end position="279"/>
    </location>
</feature>
<sequence length="415" mass="45418">MGSVLGLFILASLADSSLGRKKLLFLSCLLMSVASFSTVFSTNIWLYSALKFVCGIGRASVGTCSLVLLTEMVGRQWRGSVSIMGFLFFTLGYLSLPSMAYTLRGSSWKSMYSWTSLPVILYCALFPFLVNESPRWLFTQGRHEEAVEVLNRIGLVKDYGRLRENGKDNSKQATNNNNRSSNKFYSSLKKLFERKWAVKRVLLAMVLGFGIGMVYFGMPLGVGKLGFNVYLGVMFNALLEIPSYAVTIVLLEKCNRRASLLGFCTLSGALSILICVASGDGDGNNSNDYIHGWKNGVGIPFLKKIWLEIASLFSGVTAFNVLLAYAIELFPTCVRNSATSMVSQALNLGAVFSPLLVSAGSHVNLSFLSFGVFGLVIICCGLFVVCLPETKGALLCDTMDEQEQHELATSEFENP</sequence>
<organism evidence="8">
    <name type="scientific">Rhizophora mucronata</name>
    <name type="common">Asiatic mangrove</name>
    <dbReference type="NCBI Taxonomy" id="61149"/>
    <lineage>
        <taxon>Eukaryota</taxon>
        <taxon>Viridiplantae</taxon>
        <taxon>Streptophyta</taxon>
        <taxon>Embryophyta</taxon>
        <taxon>Tracheophyta</taxon>
        <taxon>Spermatophyta</taxon>
        <taxon>Magnoliopsida</taxon>
        <taxon>eudicotyledons</taxon>
        <taxon>Gunneridae</taxon>
        <taxon>Pentapetalae</taxon>
        <taxon>rosids</taxon>
        <taxon>fabids</taxon>
        <taxon>Malpighiales</taxon>
        <taxon>Rhizophoraceae</taxon>
        <taxon>Rhizophora</taxon>
    </lineage>
</organism>
<dbReference type="InterPro" id="IPR020846">
    <property type="entry name" value="MFS_dom"/>
</dbReference>
<feature type="transmembrane region" description="Helical" evidence="5">
    <location>
        <begin position="305"/>
        <end position="327"/>
    </location>
</feature>
<evidence type="ECO:0000256" key="1">
    <source>
        <dbReference type="ARBA" id="ARBA00004141"/>
    </source>
</evidence>
<dbReference type="PANTHER" id="PTHR24064">
    <property type="entry name" value="SOLUTE CARRIER FAMILY 22 MEMBER"/>
    <property type="match status" value="1"/>
</dbReference>
<evidence type="ECO:0000313" key="8">
    <source>
        <dbReference type="EMBL" id="MBW85034.1"/>
    </source>
</evidence>
<feature type="transmembrane region" description="Helical" evidence="5">
    <location>
        <begin position="81"/>
        <end position="100"/>
    </location>
</feature>
<evidence type="ECO:0000256" key="6">
    <source>
        <dbReference type="SAM" id="SignalP"/>
    </source>
</evidence>
<dbReference type="EMBL" id="GGEC01004551">
    <property type="protein sequence ID" value="MBW85034.1"/>
    <property type="molecule type" value="Transcribed_RNA"/>
</dbReference>
<dbReference type="GO" id="GO:0022857">
    <property type="term" value="F:transmembrane transporter activity"/>
    <property type="evidence" value="ECO:0007669"/>
    <property type="project" value="InterPro"/>
</dbReference>
<evidence type="ECO:0000259" key="7">
    <source>
        <dbReference type="PROSITE" id="PS50850"/>
    </source>
</evidence>
<protein>
    <submittedName>
        <fullName evidence="8">Organic cation/carnitine transporter 3-like</fullName>
    </submittedName>
</protein>
<feature type="signal peptide" evidence="6">
    <location>
        <begin position="1"/>
        <end position="19"/>
    </location>
</feature>